<evidence type="ECO:0000313" key="1">
    <source>
        <dbReference type="EMBL" id="DAF91750.1"/>
    </source>
</evidence>
<accession>A0A8S5UBL6</accession>
<proteinExistence type="predicted"/>
<name>A0A8S5UBL6_9CAUD</name>
<reference evidence="1" key="1">
    <citation type="journal article" date="2021" name="Proc. Natl. Acad. Sci. U.S.A.">
        <title>A Catalog of Tens of Thousands of Viruses from Human Metagenomes Reveals Hidden Associations with Chronic Diseases.</title>
        <authorList>
            <person name="Tisza M.J."/>
            <person name="Buck C.B."/>
        </authorList>
    </citation>
    <scope>NUCLEOTIDE SEQUENCE</scope>
    <source>
        <strain evidence="1">CtcT39</strain>
    </source>
</reference>
<dbReference type="Pfam" id="PF05489">
    <property type="entry name" value="Phage_tail_X"/>
    <property type="match status" value="1"/>
</dbReference>
<sequence length="74" mass="8177">MPLLETNLYRTIQDDTFDAAAYRIWGRESMARELIDANPGYADVVFFSAGVDLTVPEVEAPVSAEVLPGWVSND</sequence>
<dbReference type="InterPro" id="IPR008861">
    <property type="entry name" value="GpX-like"/>
</dbReference>
<organism evidence="1">
    <name type="scientific">Caudovirales sp. ctcT39</name>
    <dbReference type="NCBI Taxonomy" id="2825769"/>
    <lineage>
        <taxon>Viruses</taxon>
        <taxon>Duplodnaviria</taxon>
        <taxon>Heunggongvirae</taxon>
        <taxon>Uroviricota</taxon>
        <taxon>Caudoviricetes</taxon>
    </lineage>
</organism>
<protein>
    <submittedName>
        <fullName evidence="1">Tail protein</fullName>
    </submittedName>
</protein>
<dbReference type="EMBL" id="BK016061">
    <property type="protein sequence ID" value="DAF91750.1"/>
    <property type="molecule type" value="Genomic_DNA"/>
</dbReference>